<feature type="region of interest" description="Disordered" evidence="1">
    <location>
        <begin position="508"/>
        <end position="543"/>
    </location>
</feature>
<dbReference type="Proteomes" id="UP000533598">
    <property type="component" value="Unassembled WGS sequence"/>
</dbReference>
<feature type="chain" id="PRO_5031428227" evidence="2">
    <location>
        <begin position="29"/>
        <end position="1050"/>
    </location>
</feature>
<accession>A0A7W7C5J7</accession>
<evidence type="ECO:0000256" key="2">
    <source>
        <dbReference type="SAM" id="SignalP"/>
    </source>
</evidence>
<feature type="signal peptide" evidence="2">
    <location>
        <begin position="1"/>
        <end position="28"/>
    </location>
</feature>
<keyword evidence="2" id="KW-0732">Signal</keyword>
<dbReference type="AlphaFoldDB" id="A0A7W7C5J7"/>
<evidence type="ECO:0000256" key="1">
    <source>
        <dbReference type="SAM" id="MobiDB-lite"/>
    </source>
</evidence>
<comment type="caution">
    <text evidence="3">The sequence shown here is derived from an EMBL/GenBank/DDBJ whole genome shotgun (WGS) entry which is preliminary data.</text>
</comment>
<reference evidence="3 4" key="1">
    <citation type="submission" date="2020-08" db="EMBL/GenBank/DDBJ databases">
        <title>Sequencing the genomes of 1000 actinobacteria strains.</title>
        <authorList>
            <person name="Klenk H.-P."/>
        </authorList>
    </citation>
    <scope>NUCLEOTIDE SEQUENCE [LARGE SCALE GENOMIC DNA]</scope>
    <source>
        <strain evidence="3 4">DSM 44230</strain>
    </source>
</reference>
<proteinExistence type="predicted"/>
<evidence type="ECO:0000313" key="3">
    <source>
        <dbReference type="EMBL" id="MBB4674922.1"/>
    </source>
</evidence>
<dbReference type="EMBL" id="JACHMH010000001">
    <property type="protein sequence ID" value="MBB4674922.1"/>
    <property type="molecule type" value="Genomic_DNA"/>
</dbReference>
<organism evidence="3 4">
    <name type="scientific">Crossiella cryophila</name>
    <dbReference type="NCBI Taxonomy" id="43355"/>
    <lineage>
        <taxon>Bacteria</taxon>
        <taxon>Bacillati</taxon>
        <taxon>Actinomycetota</taxon>
        <taxon>Actinomycetes</taxon>
        <taxon>Pseudonocardiales</taxon>
        <taxon>Pseudonocardiaceae</taxon>
        <taxon>Crossiella</taxon>
    </lineage>
</organism>
<keyword evidence="4" id="KW-1185">Reference proteome</keyword>
<gene>
    <name evidence="3" type="ORF">HNR67_001040</name>
</gene>
<protein>
    <submittedName>
        <fullName evidence="3">Uncharacterized protein</fullName>
    </submittedName>
</protein>
<feature type="compositionally biased region" description="Polar residues" evidence="1">
    <location>
        <begin position="508"/>
        <end position="518"/>
    </location>
</feature>
<name>A0A7W7C5J7_9PSEU</name>
<sequence length="1050" mass="100304">MHIWAKRGLKTVLVTGGLLALGTGVASAGENPDTQSTPLGASVTVPLHIDNNAVGTALGEVDLPPLHNEALTVDTRKIIPNLPFGGAATEAGKSVKLPQLGGKGKATSKADDAPKLGEADLLRANQIHADAVVPVIIEGNAIAATGDADVENVSEYSYSKPEVVVTNGDSGSIAGNVVDVDAVSPVLISGNAVAAAGHAEATSVSLVEAQSGGDVETSGKDSSLSGNAVVVPLATPVQLTGNAISGAAGVADTSNESSIAADAGGNVDSDGEGSTLGGNIGHGQIALPVEGNNNALVVFPVGNSNATGSTTADAIAGGDSVTSGYDSGIGGNLITPNVSGPVTVAGNALAWGGLADSVSESTSTAQTGGLLMTNGDESTGGGNIVDAAIAEPVQVLGNSGGWVSNTDSQHTQVTESVAGGDAFTNGDNGMVAGVIGSAPLTLPAEVSGVAGGWIANADAATNTDTTTDAGGMIGTRGNDSLVAGDGVQVPVAAPVNVEGVTGGWIVNGTAQSTSNTDNEAGGDNTATDDDALGSGNAVSTPVSGPVAVTGSTLGWIVRGESWSEYTADVVSGGDVTGNGTDGGLSGNVVQTPVAMPVQGQGLSGGWIVVSEAESENTVSSVAGGDSTSEGSHGVLTGNLVTPAVAGPVQAEGIAGGWIVNSSGAAENTTDVVAGGDNTTAGDLGGLAGLVATAPVAVPTNVAGDAAGLMLLADGSASNAVTSEAGGDTETSGVKGTGTGTVANVPVASAIQVAGDSVNLIGTTSGVADNSIASEAGGTTVTDGVSSFLGGDIVTAPLSPVVEANGLAASGAGTADAVSASVVETESGGELATAGDGGSIAGSIVNVPVGAAAQPFGDAVSALAVTDSLADSQVDSTVGGPGSTSGAEGGSLSGFNAFAPIGAVAQVYDVPVEVVGDAMTNASEATNMEVGGAPAELQIPVTDMELGKNLPSVTDVPFGFSGAKGRTAAPVNGPLGVSGGKFGLPSLLDGGLIPAMPTLPKVALPTLPGVPAVPGAGRQADLPGVGGLLPTLPALPKVGVPAMPKLPTPGI</sequence>
<dbReference type="RefSeq" id="WP_185000980.1">
    <property type="nucleotide sequence ID" value="NZ_BAAAUI010000018.1"/>
</dbReference>
<evidence type="ECO:0000313" key="4">
    <source>
        <dbReference type="Proteomes" id="UP000533598"/>
    </source>
</evidence>